<dbReference type="NCBIfam" id="TIGR00231">
    <property type="entry name" value="small_GTP"/>
    <property type="match status" value="1"/>
</dbReference>
<dbReference type="SMART" id="SM00174">
    <property type="entry name" value="RHO"/>
    <property type="match status" value="1"/>
</dbReference>
<dbReference type="Gene3D" id="3.40.50.300">
    <property type="entry name" value="P-loop containing nucleotide triphosphate hydrolases"/>
    <property type="match status" value="1"/>
</dbReference>
<dbReference type="InterPro" id="IPR027417">
    <property type="entry name" value="P-loop_NTPase"/>
</dbReference>
<evidence type="ECO:0000313" key="4">
    <source>
        <dbReference type="WBParaSite" id="MBELARI_LOCUS21507"/>
    </source>
</evidence>
<dbReference type="PANTHER" id="PTHR47977">
    <property type="entry name" value="RAS-RELATED PROTEIN RAB"/>
    <property type="match status" value="1"/>
</dbReference>
<dbReference type="InterPro" id="IPR050227">
    <property type="entry name" value="Rab"/>
</dbReference>
<sequence>MVELRPGYRVKLQLWDTAGQEKFRSITRSYYRNSVGIMLVFDVTNRESFENIQGWLNEAQNNVGGPCPGQSVFQLVGHKADMEKDRQVQHEEGEYFAKYHKMKYIETSAITGDNVTDSFMMMAHEIHARLEAGFLRTADGWEGIKSGMMGTRSIYLSEEDLREEERPTQNCSC</sequence>
<name>A0AAF3J7R1_9BILA</name>
<reference evidence="4" key="1">
    <citation type="submission" date="2024-02" db="UniProtKB">
        <authorList>
            <consortium name="WormBaseParasite"/>
        </authorList>
    </citation>
    <scope>IDENTIFICATION</scope>
</reference>
<dbReference type="SMART" id="SM00175">
    <property type="entry name" value="RAB"/>
    <property type="match status" value="1"/>
</dbReference>
<dbReference type="SUPFAM" id="SSF52540">
    <property type="entry name" value="P-loop containing nucleoside triphosphate hydrolases"/>
    <property type="match status" value="1"/>
</dbReference>
<evidence type="ECO:0000256" key="1">
    <source>
        <dbReference type="ARBA" id="ARBA00022741"/>
    </source>
</evidence>
<dbReference type="PROSITE" id="PS51421">
    <property type="entry name" value="RAS"/>
    <property type="match status" value="1"/>
</dbReference>
<keyword evidence="2" id="KW-0342">GTP-binding</keyword>
<dbReference type="PRINTS" id="PR00449">
    <property type="entry name" value="RASTRNSFRMNG"/>
</dbReference>
<dbReference type="GO" id="GO:0005525">
    <property type="term" value="F:GTP binding"/>
    <property type="evidence" value="ECO:0007669"/>
    <property type="project" value="UniProtKB-KW"/>
</dbReference>
<keyword evidence="1" id="KW-0547">Nucleotide-binding</keyword>
<proteinExistence type="predicted"/>
<protein>
    <submittedName>
        <fullName evidence="4">Uncharacterized protein</fullName>
    </submittedName>
</protein>
<keyword evidence="3" id="KW-1185">Reference proteome</keyword>
<dbReference type="Pfam" id="PF00071">
    <property type="entry name" value="Ras"/>
    <property type="match status" value="1"/>
</dbReference>
<dbReference type="AlphaFoldDB" id="A0AAF3J7R1"/>
<dbReference type="InterPro" id="IPR005225">
    <property type="entry name" value="Small_GTP-bd"/>
</dbReference>
<dbReference type="FunFam" id="3.40.50.300:FF:001447">
    <property type="entry name" value="Ras-related protein Rab-1B"/>
    <property type="match status" value="1"/>
</dbReference>
<dbReference type="SMART" id="SM00173">
    <property type="entry name" value="RAS"/>
    <property type="match status" value="1"/>
</dbReference>
<dbReference type="InterPro" id="IPR001806">
    <property type="entry name" value="Small_GTPase"/>
</dbReference>
<organism evidence="3 4">
    <name type="scientific">Mesorhabditis belari</name>
    <dbReference type="NCBI Taxonomy" id="2138241"/>
    <lineage>
        <taxon>Eukaryota</taxon>
        <taxon>Metazoa</taxon>
        <taxon>Ecdysozoa</taxon>
        <taxon>Nematoda</taxon>
        <taxon>Chromadorea</taxon>
        <taxon>Rhabditida</taxon>
        <taxon>Rhabditina</taxon>
        <taxon>Rhabditomorpha</taxon>
        <taxon>Rhabditoidea</taxon>
        <taxon>Rhabditidae</taxon>
        <taxon>Mesorhabditinae</taxon>
        <taxon>Mesorhabditis</taxon>
    </lineage>
</organism>
<accession>A0AAF3J7R1</accession>
<dbReference type="GO" id="GO:0003924">
    <property type="term" value="F:GTPase activity"/>
    <property type="evidence" value="ECO:0007669"/>
    <property type="project" value="InterPro"/>
</dbReference>
<dbReference type="WBParaSite" id="MBELARI_LOCUS21507">
    <property type="protein sequence ID" value="MBELARI_LOCUS21507"/>
    <property type="gene ID" value="MBELARI_LOCUS21507"/>
</dbReference>
<dbReference type="PROSITE" id="PS51419">
    <property type="entry name" value="RAB"/>
    <property type="match status" value="1"/>
</dbReference>
<dbReference type="Proteomes" id="UP000887575">
    <property type="component" value="Unassembled WGS sequence"/>
</dbReference>
<evidence type="ECO:0000256" key="2">
    <source>
        <dbReference type="ARBA" id="ARBA00023134"/>
    </source>
</evidence>
<evidence type="ECO:0000313" key="3">
    <source>
        <dbReference type="Proteomes" id="UP000887575"/>
    </source>
</evidence>